<gene>
    <name evidence="2" type="ORF">GCM10023203_43170</name>
</gene>
<comment type="caution">
    <text evidence="2">The sequence shown here is derived from an EMBL/GenBank/DDBJ whole genome shotgun (WGS) entry which is preliminary data.</text>
</comment>
<evidence type="ECO:0000313" key="3">
    <source>
        <dbReference type="Proteomes" id="UP001500457"/>
    </source>
</evidence>
<keyword evidence="3" id="KW-1185">Reference proteome</keyword>
<accession>A0ABP9EUB3</accession>
<name>A0ABP9EUB3_9PSEU</name>
<reference evidence="3" key="1">
    <citation type="journal article" date="2019" name="Int. J. Syst. Evol. Microbiol.">
        <title>The Global Catalogue of Microorganisms (GCM) 10K type strain sequencing project: providing services to taxonomists for standard genome sequencing and annotation.</title>
        <authorList>
            <consortium name="The Broad Institute Genomics Platform"/>
            <consortium name="The Broad Institute Genome Sequencing Center for Infectious Disease"/>
            <person name="Wu L."/>
            <person name="Ma J."/>
        </authorList>
    </citation>
    <scope>NUCLEOTIDE SEQUENCE [LARGE SCALE GENOMIC DNA]</scope>
    <source>
        <strain evidence="3">JCM 17983</strain>
    </source>
</reference>
<organism evidence="2 3">
    <name type="scientific">Actinomycetospora straminea</name>
    <dbReference type="NCBI Taxonomy" id="663607"/>
    <lineage>
        <taxon>Bacteria</taxon>
        <taxon>Bacillati</taxon>
        <taxon>Actinomycetota</taxon>
        <taxon>Actinomycetes</taxon>
        <taxon>Pseudonocardiales</taxon>
        <taxon>Pseudonocardiaceae</taxon>
        <taxon>Actinomycetospora</taxon>
    </lineage>
</organism>
<sequence>MHPLGLRHGLRLDVGEVALDEHDLVVGLDELGGDRAPDRPGPRHGHTHGYSALSGEAAAAAVTAATVPLTAAA</sequence>
<proteinExistence type="predicted"/>
<feature type="compositionally biased region" description="Basic and acidic residues" evidence="1">
    <location>
        <begin position="32"/>
        <end position="41"/>
    </location>
</feature>
<evidence type="ECO:0000256" key="1">
    <source>
        <dbReference type="SAM" id="MobiDB-lite"/>
    </source>
</evidence>
<protein>
    <submittedName>
        <fullName evidence="2">Uncharacterized protein</fullName>
    </submittedName>
</protein>
<feature type="region of interest" description="Disordered" evidence="1">
    <location>
        <begin position="30"/>
        <end position="50"/>
    </location>
</feature>
<evidence type="ECO:0000313" key="2">
    <source>
        <dbReference type="EMBL" id="GAA4886022.1"/>
    </source>
</evidence>
<dbReference type="EMBL" id="BAABHQ010000013">
    <property type="protein sequence ID" value="GAA4886022.1"/>
    <property type="molecule type" value="Genomic_DNA"/>
</dbReference>
<dbReference type="Proteomes" id="UP001500457">
    <property type="component" value="Unassembled WGS sequence"/>
</dbReference>